<reference evidence="1" key="1">
    <citation type="journal article" date="2021" name="Mol. Ecol. Resour.">
        <title>Apolygus lucorum genome provides insights into omnivorousness and mesophyll feeding.</title>
        <authorList>
            <person name="Liu Y."/>
            <person name="Liu H."/>
            <person name="Wang H."/>
            <person name="Huang T."/>
            <person name="Liu B."/>
            <person name="Yang B."/>
            <person name="Yin L."/>
            <person name="Li B."/>
            <person name="Zhang Y."/>
            <person name="Zhang S."/>
            <person name="Jiang F."/>
            <person name="Zhang X."/>
            <person name="Ren Y."/>
            <person name="Wang B."/>
            <person name="Wang S."/>
            <person name="Lu Y."/>
            <person name="Wu K."/>
            <person name="Fan W."/>
            <person name="Wang G."/>
        </authorList>
    </citation>
    <scope>NUCLEOTIDE SEQUENCE</scope>
    <source>
        <strain evidence="1">12Hb</strain>
    </source>
</reference>
<dbReference type="AlphaFoldDB" id="A0A6A4JU49"/>
<name>A0A6A4JU49_APOLU</name>
<comment type="caution">
    <text evidence="1">The sequence shown here is derived from an EMBL/GenBank/DDBJ whole genome shotgun (WGS) entry which is preliminary data.</text>
</comment>
<sequence length="92" mass="10262">MYTPAIILRASGFVLLWAALSCGAEFEDLQKPEEDVPLELVAGIPYGSISGRVADYFATLKTPLRRKDYENYDSKNSDLNGGFDQQLDEDKI</sequence>
<evidence type="ECO:0000313" key="2">
    <source>
        <dbReference type="Proteomes" id="UP000466442"/>
    </source>
</evidence>
<accession>A0A6A4JU49</accession>
<dbReference type="OrthoDB" id="7673144at2759"/>
<evidence type="ECO:0000313" key="1">
    <source>
        <dbReference type="EMBL" id="KAF6205790.1"/>
    </source>
</evidence>
<dbReference type="Proteomes" id="UP000466442">
    <property type="component" value="Linkage Group LG9"/>
</dbReference>
<proteinExistence type="predicted"/>
<gene>
    <name evidence="1" type="ORF">GE061_019964</name>
</gene>
<dbReference type="EMBL" id="WIXP02000009">
    <property type="protein sequence ID" value="KAF6205790.1"/>
    <property type="molecule type" value="Genomic_DNA"/>
</dbReference>
<keyword evidence="2" id="KW-1185">Reference proteome</keyword>
<organism evidence="1 2">
    <name type="scientific">Apolygus lucorum</name>
    <name type="common">Small green plant bug</name>
    <name type="synonym">Lygocoris lucorum</name>
    <dbReference type="NCBI Taxonomy" id="248454"/>
    <lineage>
        <taxon>Eukaryota</taxon>
        <taxon>Metazoa</taxon>
        <taxon>Ecdysozoa</taxon>
        <taxon>Arthropoda</taxon>
        <taxon>Hexapoda</taxon>
        <taxon>Insecta</taxon>
        <taxon>Pterygota</taxon>
        <taxon>Neoptera</taxon>
        <taxon>Paraneoptera</taxon>
        <taxon>Hemiptera</taxon>
        <taxon>Heteroptera</taxon>
        <taxon>Panheteroptera</taxon>
        <taxon>Cimicomorpha</taxon>
        <taxon>Miridae</taxon>
        <taxon>Mirini</taxon>
        <taxon>Apolygus</taxon>
    </lineage>
</organism>
<protein>
    <submittedName>
        <fullName evidence="1">Uncharacterized protein</fullName>
    </submittedName>
</protein>